<organism evidence="9 10">
    <name type="scientific">Kwoniella heveanensis BCC8398</name>
    <dbReference type="NCBI Taxonomy" id="1296120"/>
    <lineage>
        <taxon>Eukaryota</taxon>
        <taxon>Fungi</taxon>
        <taxon>Dikarya</taxon>
        <taxon>Basidiomycota</taxon>
        <taxon>Agaricomycotina</taxon>
        <taxon>Tremellomycetes</taxon>
        <taxon>Tremellales</taxon>
        <taxon>Cryptococcaceae</taxon>
        <taxon>Kwoniella</taxon>
    </lineage>
</organism>
<dbReference type="OrthoDB" id="346673at2759"/>
<dbReference type="EMBL" id="KI669496">
    <property type="protein sequence ID" value="OCF36182.1"/>
    <property type="molecule type" value="Genomic_DNA"/>
</dbReference>
<protein>
    <recommendedName>
        <fullName evidence="5">Origin recognition complex subunit 2</fullName>
    </recommendedName>
</protein>
<feature type="compositionally biased region" description="Acidic residues" evidence="6">
    <location>
        <begin position="49"/>
        <end position="60"/>
    </location>
</feature>
<keyword evidence="10" id="KW-1185">Reference proteome</keyword>
<dbReference type="PANTHER" id="PTHR14052:SF0">
    <property type="entry name" value="ORIGIN RECOGNITION COMPLEX SUBUNIT 2"/>
    <property type="match status" value="1"/>
</dbReference>
<dbReference type="GO" id="GO:0003688">
    <property type="term" value="F:DNA replication origin binding"/>
    <property type="evidence" value="ECO:0007669"/>
    <property type="project" value="UniProtKB-UniRule"/>
</dbReference>
<dbReference type="GO" id="GO:0006260">
    <property type="term" value="P:DNA replication"/>
    <property type="evidence" value="ECO:0007669"/>
    <property type="project" value="UniProtKB-UniRule"/>
</dbReference>
<dbReference type="InterPro" id="IPR007220">
    <property type="entry name" value="ORC2"/>
</dbReference>
<dbReference type="InterPro" id="IPR056772">
    <property type="entry name" value="RecA-like_ORC2"/>
</dbReference>
<name>A0A1B9GYV8_9TREE</name>
<dbReference type="Pfam" id="PF24882">
    <property type="entry name" value="WHD_ORC2"/>
    <property type="match status" value="1"/>
</dbReference>
<dbReference type="STRING" id="1296120.A0A1B9GYV8"/>
<feature type="compositionally biased region" description="Acidic residues" evidence="6">
    <location>
        <begin position="106"/>
        <end position="128"/>
    </location>
</feature>
<dbReference type="Proteomes" id="UP000092666">
    <property type="component" value="Unassembled WGS sequence"/>
</dbReference>
<feature type="domain" description="Origin recognition complex subunit 2 winged-helix" evidence="8">
    <location>
        <begin position="575"/>
        <end position="636"/>
    </location>
</feature>
<evidence type="ECO:0000256" key="5">
    <source>
        <dbReference type="RuleBase" id="RU368084"/>
    </source>
</evidence>
<dbReference type="PANTHER" id="PTHR14052">
    <property type="entry name" value="ORIGIN RECOGNITION COMPLEX SUBUNIT 2"/>
    <property type="match status" value="1"/>
</dbReference>
<keyword evidence="3 5" id="KW-0235">DNA replication</keyword>
<feature type="compositionally biased region" description="Low complexity" evidence="6">
    <location>
        <begin position="22"/>
        <end position="35"/>
    </location>
</feature>
<comment type="similarity">
    <text evidence="2 5">Belongs to the ORC2 family.</text>
</comment>
<evidence type="ECO:0000256" key="1">
    <source>
        <dbReference type="ARBA" id="ARBA00004123"/>
    </source>
</evidence>
<keyword evidence="4 5" id="KW-0539">Nucleus</keyword>
<comment type="function">
    <text evidence="5">Component of the origin recognition complex (ORC) that binds origins of replication. DNA-binding is ATP-dependent. ORC is required to assemble the pre-replication complex necessary to initiate DNA replication.</text>
</comment>
<evidence type="ECO:0000256" key="3">
    <source>
        <dbReference type="ARBA" id="ARBA00022705"/>
    </source>
</evidence>
<feature type="region of interest" description="Disordered" evidence="6">
    <location>
        <begin position="353"/>
        <end position="379"/>
    </location>
</feature>
<feature type="compositionally biased region" description="Basic residues" evidence="6">
    <location>
        <begin position="156"/>
        <end position="166"/>
    </location>
</feature>
<dbReference type="AlphaFoldDB" id="A0A1B9GYV8"/>
<reference evidence="10" key="2">
    <citation type="submission" date="2013-12" db="EMBL/GenBank/DDBJ databases">
        <title>Evolution of pathogenesis and genome organization in the Tremellales.</title>
        <authorList>
            <person name="Cuomo C."/>
            <person name="Litvintseva A."/>
            <person name="Heitman J."/>
            <person name="Chen Y."/>
            <person name="Sun S."/>
            <person name="Springer D."/>
            <person name="Dromer F."/>
            <person name="Young S."/>
            <person name="Zeng Q."/>
            <person name="Chapman S."/>
            <person name="Gujja S."/>
            <person name="Saif S."/>
            <person name="Birren B."/>
        </authorList>
    </citation>
    <scope>NUCLEOTIDE SEQUENCE [LARGE SCALE GENOMIC DNA]</scope>
    <source>
        <strain evidence="10">BCC8398</strain>
    </source>
</reference>
<comment type="subunit">
    <text evidence="5">Component of the origin recognition complex (ORC).</text>
</comment>
<feature type="compositionally biased region" description="Basic residues" evidence="6">
    <location>
        <begin position="1"/>
        <end position="12"/>
    </location>
</feature>
<evidence type="ECO:0000256" key="6">
    <source>
        <dbReference type="SAM" id="MobiDB-lite"/>
    </source>
</evidence>
<proteinExistence type="inferred from homology"/>
<evidence type="ECO:0000313" key="10">
    <source>
        <dbReference type="Proteomes" id="UP000092666"/>
    </source>
</evidence>
<evidence type="ECO:0000313" key="9">
    <source>
        <dbReference type="EMBL" id="OCF36182.1"/>
    </source>
</evidence>
<reference evidence="9 10" key="1">
    <citation type="submission" date="2013-07" db="EMBL/GenBank/DDBJ databases">
        <title>The Genome Sequence of Cryptococcus heveanensis BCC8398.</title>
        <authorList>
            <consortium name="The Broad Institute Genome Sequencing Platform"/>
            <person name="Cuomo C."/>
            <person name="Litvintseva A."/>
            <person name="Chen Y."/>
            <person name="Heitman J."/>
            <person name="Sun S."/>
            <person name="Springer D."/>
            <person name="Dromer F."/>
            <person name="Young S.K."/>
            <person name="Zeng Q."/>
            <person name="Gargeya S."/>
            <person name="Fitzgerald M."/>
            <person name="Abouelleil A."/>
            <person name="Alvarado L."/>
            <person name="Berlin A.M."/>
            <person name="Chapman S.B."/>
            <person name="Dewar J."/>
            <person name="Goldberg J."/>
            <person name="Griggs A."/>
            <person name="Gujja S."/>
            <person name="Hansen M."/>
            <person name="Howarth C."/>
            <person name="Imamovic A."/>
            <person name="Larimer J."/>
            <person name="McCowan C."/>
            <person name="Murphy C."/>
            <person name="Pearson M."/>
            <person name="Priest M."/>
            <person name="Roberts A."/>
            <person name="Saif S."/>
            <person name="Shea T."/>
            <person name="Sykes S."/>
            <person name="Wortman J."/>
            <person name="Nusbaum C."/>
            <person name="Birren B."/>
        </authorList>
    </citation>
    <scope>NUCLEOTIDE SEQUENCE [LARGE SCALE GENOMIC DNA]</scope>
    <source>
        <strain evidence="9 10">BCC8398</strain>
    </source>
</reference>
<sequence>MPPRARATKRARPSSPSPDPIALAAAAGTSSSSRSTRIKSQPKHRPYDEEGGYDDEDDEGHELPHEAEASASHLVSFLTGYADHHSSGGSSSGDELDRDRDGFELPSEDDEDDDPDLDLDQEDIDDREDGAGGPSTPSKRLKSGLIGTSTSSTPRKTPKTTPRKQRTAGAGSKTPRKTPGKKTAKDRLEELEKNELQGIIRFSRSDRYFVNTSKPSRTSGNSYSALAQPLSQAQYDKYTAHSSAIRDKIRPADFGVERYDQWTAELDGGGFGLMFYGFGSKRTTINRFVKERLAPLGNVVVINGHFPQLSIRDVLSNIEDSLSIPQDIPIPPSSNATPLDRSAHRIYSYFQSPPPPSLSSVSPRKRGVKAQVPKATPPTSHAISDKDLYLVIHNIDSPSLRSPRSLNILSLLSSSPRIKLIATFDHLHTPLLFSPALNNTPPHDYLNVNNDHVDDGLFSSSTTPTPTLKSSSTITAPTRGFNWIYHNLTTYAPYDLELSYLRLSASSHLSLSNSNTDGSGISEEGALQILKSVPPMAARLLKLLLVKQLANLPSDPKYHTAYHLSSSSSLSNQASPVFAVDNDILMAAAKEKFIAREEERYDALIGEYRDHGLVVEALLDGEGRTGRWVWVPLGKAAIERILETMSEVEV</sequence>
<evidence type="ECO:0000256" key="2">
    <source>
        <dbReference type="ARBA" id="ARBA00007421"/>
    </source>
</evidence>
<comment type="subcellular location">
    <subcellularLocation>
        <location evidence="1 5">Nucleus</location>
    </subcellularLocation>
</comment>
<evidence type="ECO:0000256" key="4">
    <source>
        <dbReference type="ARBA" id="ARBA00023242"/>
    </source>
</evidence>
<evidence type="ECO:0000259" key="8">
    <source>
        <dbReference type="Pfam" id="PF24882"/>
    </source>
</evidence>
<evidence type="ECO:0000259" key="7">
    <source>
        <dbReference type="Pfam" id="PF04084"/>
    </source>
</evidence>
<gene>
    <name evidence="9" type="ORF">I316_02054</name>
</gene>
<feature type="region of interest" description="Disordered" evidence="6">
    <location>
        <begin position="1"/>
        <end position="188"/>
    </location>
</feature>
<dbReference type="Pfam" id="PF04084">
    <property type="entry name" value="RecA-like_ORC2"/>
    <property type="match status" value="1"/>
</dbReference>
<feature type="domain" description="Origin recognition complex subunit 2 RecA-like" evidence="7">
    <location>
        <begin position="257"/>
        <end position="487"/>
    </location>
</feature>
<dbReference type="InterPro" id="IPR056773">
    <property type="entry name" value="WHD_ORC2"/>
</dbReference>
<accession>A0A1B9GYV8</accession>
<dbReference type="GO" id="GO:0005664">
    <property type="term" value="C:nuclear origin of replication recognition complex"/>
    <property type="evidence" value="ECO:0007669"/>
    <property type="project" value="UniProtKB-UniRule"/>
</dbReference>